<dbReference type="InterPro" id="IPR036397">
    <property type="entry name" value="RNaseH_sf"/>
</dbReference>
<feature type="region of interest" description="Disordered" evidence="1">
    <location>
        <begin position="1"/>
        <end position="20"/>
    </location>
</feature>
<keyword evidence="3" id="KW-1185">Reference proteome</keyword>
<dbReference type="Proteomes" id="UP000886998">
    <property type="component" value="Unassembled WGS sequence"/>
</dbReference>
<dbReference type="EMBL" id="BMAV01009240">
    <property type="protein sequence ID" value="GFY53397.1"/>
    <property type="molecule type" value="Genomic_DNA"/>
</dbReference>
<name>A0A8X6XIQ1_9ARAC</name>
<dbReference type="Gene3D" id="3.30.420.10">
    <property type="entry name" value="Ribonuclease H-like superfamily/Ribonuclease H"/>
    <property type="match status" value="1"/>
</dbReference>
<protein>
    <submittedName>
        <fullName evidence="2">Uncharacterized protein</fullName>
    </submittedName>
</protein>
<dbReference type="AlphaFoldDB" id="A0A8X6XIQ1"/>
<evidence type="ECO:0000256" key="1">
    <source>
        <dbReference type="SAM" id="MobiDB-lite"/>
    </source>
</evidence>
<comment type="caution">
    <text evidence="2">The sequence shown here is derived from an EMBL/GenBank/DDBJ whole genome shotgun (WGS) entry which is preliminary data.</text>
</comment>
<sequence>MGAAVLEKPPRFLTPGHPESMGTVELWNRTLKNTQKNNIREHENERNVHFSLYAFCILESHTVITSPPHKYIYGRRPSGPITISKEF</sequence>
<accession>A0A8X6XIQ1</accession>
<dbReference type="InterPro" id="IPR012337">
    <property type="entry name" value="RNaseH-like_sf"/>
</dbReference>
<gene>
    <name evidence="2" type="ORF">TNIN_380781</name>
</gene>
<organism evidence="2 3">
    <name type="scientific">Trichonephila inaurata madagascariensis</name>
    <dbReference type="NCBI Taxonomy" id="2747483"/>
    <lineage>
        <taxon>Eukaryota</taxon>
        <taxon>Metazoa</taxon>
        <taxon>Ecdysozoa</taxon>
        <taxon>Arthropoda</taxon>
        <taxon>Chelicerata</taxon>
        <taxon>Arachnida</taxon>
        <taxon>Araneae</taxon>
        <taxon>Araneomorphae</taxon>
        <taxon>Entelegynae</taxon>
        <taxon>Araneoidea</taxon>
        <taxon>Nephilidae</taxon>
        <taxon>Trichonephila</taxon>
        <taxon>Trichonephila inaurata</taxon>
    </lineage>
</organism>
<proteinExistence type="predicted"/>
<dbReference type="SUPFAM" id="SSF53098">
    <property type="entry name" value="Ribonuclease H-like"/>
    <property type="match status" value="1"/>
</dbReference>
<dbReference type="GO" id="GO:0003676">
    <property type="term" value="F:nucleic acid binding"/>
    <property type="evidence" value="ECO:0007669"/>
    <property type="project" value="InterPro"/>
</dbReference>
<evidence type="ECO:0000313" key="2">
    <source>
        <dbReference type="EMBL" id="GFY53397.1"/>
    </source>
</evidence>
<dbReference type="OrthoDB" id="6433241at2759"/>
<reference evidence="2" key="1">
    <citation type="submission" date="2020-08" db="EMBL/GenBank/DDBJ databases">
        <title>Multicomponent nature underlies the extraordinary mechanical properties of spider dragline silk.</title>
        <authorList>
            <person name="Kono N."/>
            <person name="Nakamura H."/>
            <person name="Mori M."/>
            <person name="Yoshida Y."/>
            <person name="Ohtoshi R."/>
            <person name="Malay A.D."/>
            <person name="Moran D.A.P."/>
            <person name="Tomita M."/>
            <person name="Numata K."/>
            <person name="Arakawa K."/>
        </authorList>
    </citation>
    <scope>NUCLEOTIDE SEQUENCE</scope>
</reference>
<evidence type="ECO:0000313" key="3">
    <source>
        <dbReference type="Proteomes" id="UP000886998"/>
    </source>
</evidence>